<feature type="compositionally biased region" description="Low complexity" evidence="8">
    <location>
        <begin position="32"/>
        <end position="43"/>
    </location>
</feature>
<evidence type="ECO:0000256" key="3">
    <source>
        <dbReference type="ARBA" id="ARBA00022670"/>
    </source>
</evidence>
<accession>A0AAQ4EEG0</accession>
<keyword evidence="9" id="KW-1133">Transmembrane helix</keyword>
<dbReference type="EMBL" id="JARKHS020017522">
    <property type="protein sequence ID" value="KAK8772933.1"/>
    <property type="molecule type" value="Genomic_DNA"/>
</dbReference>
<dbReference type="SUPFAM" id="SSF55486">
    <property type="entry name" value="Metalloproteases ('zincins'), catalytic domain"/>
    <property type="match status" value="1"/>
</dbReference>
<feature type="region of interest" description="Disordered" evidence="8">
    <location>
        <begin position="21"/>
        <end position="56"/>
    </location>
</feature>
<dbReference type="Gene3D" id="1.10.1380.10">
    <property type="entry name" value="Neutral endopeptidase , domain2"/>
    <property type="match status" value="1"/>
</dbReference>
<keyword evidence="7" id="KW-0482">Metalloprotease</keyword>
<feature type="transmembrane region" description="Helical" evidence="9">
    <location>
        <begin position="64"/>
        <end position="83"/>
    </location>
</feature>
<keyword evidence="6" id="KW-0862">Zinc</keyword>
<evidence type="ECO:0000256" key="7">
    <source>
        <dbReference type="ARBA" id="ARBA00023049"/>
    </source>
</evidence>
<dbReference type="PANTHER" id="PTHR11733">
    <property type="entry name" value="ZINC METALLOPROTEASE FAMILY M13 NEPRILYSIN-RELATED"/>
    <property type="match status" value="1"/>
</dbReference>
<dbReference type="InterPro" id="IPR024079">
    <property type="entry name" value="MetalloPept_cat_dom_sf"/>
</dbReference>
<dbReference type="PANTHER" id="PTHR11733:SF241">
    <property type="entry name" value="GH26575P-RELATED"/>
    <property type="match status" value="1"/>
</dbReference>
<gene>
    <name evidence="12" type="ORF">V5799_012535</name>
</gene>
<evidence type="ECO:0000256" key="4">
    <source>
        <dbReference type="ARBA" id="ARBA00022723"/>
    </source>
</evidence>
<keyword evidence="3" id="KW-0645">Protease</keyword>
<keyword evidence="13" id="KW-1185">Reference proteome</keyword>
<evidence type="ECO:0000259" key="10">
    <source>
        <dbReference type="Pfam" id="PF01431"/>
    </source>
</evidence>
<keyword evidence="9" id="KW-0812">Transmembrane</keyword>
<evidence type="ECO:0000256" key="1">
    <source>
        <dbReference type="ARBA" id="ARBA00001947"/>
    </source>
</evidence>
<dbReference type="InterPro" id="IPR042089">
    <property type="entry name" value="Peptidase_M13_dom_2"/>
</dbReference>
<dbReference type="Pfam" id="PF01431">
    <property type="entry name" value="Peptidase_M13"/>
    <property type="match status" value="1"/>
</dbReference>
<comment type="cofactor">
    <cofactor evidence="1">
        <name>Zn(2+)</name>
        <dbReference type="ChEBI" id="CHEBI:29105"/>
    </cofactor>
</comment>
<feature type="compositionally biased region" description="Polar residues" evidence="8">
    <location>
        <begin position="44"/>
        <end position="53"/>
    </location>
</feature>
<name>A0AAQ4EEG0_AMBAM</name>
<evidence type="ECO:0000313" key="12">
    <source>
        <dbReference type="EMBL" id="KAK8772933.1"/>
    </source>
</evidence>
<evidence type="ECO:0000259" key="11">
    <source>
        <dbReference type="Pfam" id="PF05649"/>
    </source>
</evidence>
<evidence type="ECO:0000256" key="9">
    <source>
        <dbReference type="SAM" id="Phobius"/>
    </source>
</evidence>
<evidence type="ECO:0000313" key="13">
    <source>
        <dbReference type="Proteomes" id="UP001321473"/>
    </source>
</evidence>
<dbReference type="GO" id="GO:0004222">
    <property type="term" value="F:metalloendopeptidase activity"/>
    <property type="evidence" value="ECO:0007669"/>
    <property type="project" value="InterPro"/>
</dbReference>
<evidence type="ECO:0000256" key="6">
    <source>
        <dbReference type="ARBA" id="ARBA00022833"/>
    </source>
</evidence>
<feature type="domain" description="Peptidase M13 C-terminal" evidence="10">
    <location>
        <begin position="541"/>
        <end position="739"/>
    </location>
</feature>
<dbReference type="InterPro" id="IPR008753">
    <property type="entry name" value="Peptidase_M13_N"/>
</dbReference>
<protein>
    <recommendedName>
        <fullName evidence="14">M13 family peptidase</fullName>
    </recommendedName>
</protein>
<keyword evidence="9" id="KW-0472">Membrane</keyword>
<dbReference type="Proteomes" id="UP001321473">
    <property type="component" value="Unassembled WGS sequence"/>
</dbReference>
<comment type="similarity">
    <text evidence="2">Belongs to the peptidase M13 family.</text>
</comment>
<dbReference type="PROSITE" id="PS51885">
    <property type="entry name" value="NEPRILYSIN"/>
    <property type="match status" value="1"/>
</dbReference>
<dbReference type="InterPro" id="IPR018497">
    <property type="entry name" value="Peptidase_M13_C"/>
</dbReference>
<evidence type="ECO:0000256" key="8">
    <source>
        <dbReference type="SAM" id="MobiDB-lite"/>
    </source>
</evidence>
<dbReference type="Pfam" id="PF05649">
    <property type="entry name" value="Peptidase_M13_N"/>
    <property type="match status" value="1"/>
</dbReference>
<organism evidence="12 13">
    <name type="scientific">Amblyomma americanum</name>
    <name type="common">Lone star tick</name>
    <dbReference type="NCBI Taxonomy" id="6943"/>
    <lineage>
        <taxon>Eukaryota</taxon>
        <taxon>Metazoa</taxon>
        <taxon>Ecdysozoa</taxon>
        <taxon>Arthropoda</taxon>
        <taxon>Chelicerata</taxon>
        <taxon>Arachnida</taxon>
        <taxon>Acari</taxon>
        <taxon>Parasitiformes</taxon>
        <taxon>Ixodida</taxon>
        <taxon>Ixodoidea</taxon>
        <taxon>Ixodidae</taxon>
        <taxon>Amblyomminae</taxon>
        <taxon>Amblyomma</taxon>
    </lineage>
</organism>
<proteinExistence type="inferred from homology"/>
<dbReference type="Gene3D" id="3.40.390.10">
    <property type="entry name" value="Collagenase (Catalytic Domain)"/>
    <property type="match status" value="1"/>
</dbReference>
<feature type="domain" description="Peptidase M13 N-terminal" evidence="11">
    <location>
        <begin position="120"/>
        <end position="470"/>
    </location>
</feature>
<keyword evidence="5" id="KW-0378">Hydrolase</keyword>
<evidence type="ECO:0000256" key="2">
    <source>
        <dbReference type="ARBA" id="ARBA00007357"/>
    </source>
</evidence>
<evidence type="ECO:0008006" key="14">
    <source>
        <dbReference type="Google" id="ProtNLM"/>
    </source>
</evidence>
<dbReference type="AlphaFoldDB" id="A0AAQ4EEG0"/>
<sequence>MSCESPRPGDSSLSEVARVLASEEPRRVREASSLVTNDSSSSSKGTTAPTAVTDSERHTPASTVSFFATVCALLFFVLLAAYLTNARRFRASDQVIACRTTPCKLASGYLSTLVDRNVEPCDDFYQHVCGKWTKDRDGLSFLGDTFQRYLAELRRRLAAAQLSSVSPKLRFVLGVGKRFVQECFRYMEEPELEVKQEVGSLLEVLDVMAILNSESSFDALLQALTLSFTTGLSSVVSIRRRQTEGRVYLHIFNSRPFREELMSEATDRAIETYLEKVIRVVSGDKVRGEAVVSSLLLLDNAVAQRTHASWSDVDVWMHVADLIGDPAFPVGLWDVAFGSFKANEPVQGHDNAVLFTGLNATRLVTRKLEDSPVNVTSWYLVAVILSQALRFDFVKRFGENYPYRSEHLCLDATIRALEPDWPMVLLQLAFNGVDFAGAEALFDSVRRAAMVTPEWLDNATAKMTRERLRQATLTSFATSFDNATATEVSFAYASGAATLNRSFLASYVVLHQLGQEASIRNPPDGFKGALSSVELRGRVLYKDLYNTVFLPLVYLRHPIFYNSSVASYYNYGTLGAILSKELVEAVSPFSPRGDSEDSGEDSGRPSWWSEAARREFSYRISCYRAFDDHFHKGRLQDVDRMSVAFQRNLFAWLRAAKVSYEAMKADFGANLAVRDRPALWKSAQKVFFRRFCLVACGLDRTEPLSAKERCLWPLLNMAEFVESFGCPNNSFMASRQNCHFF</sequence>
<keyword evidence="4" id="KW-0479">Metal-binding</keyword>
<reference evidence="12 13" key="1">
    <citation type="journal article" date="2023" name="Arcadia Sci">
        <title>De novo assembly of a long-read Amblyomma americanum tick genome.</title>
        <authorList>
            <person name="Chou S."/>
            <person name="Poskanzer K.E."/>
            <person name="Rollins M."/>
            <person name="Thuy-Boun P.S."/>
        </authorList>
    </citation>
    <scope>NUCLEOTIDE SEQUENCE [LARGE SCALE GENOMIC DNA]</scope>
    <source>
        <strain evidence="12">F_SG_1</strain>
        <tissue evidence="12">Salivary glands</tissue>
    </source>
</reference>
<feature type="compositionally biased region" description="Basic and acidic residues" evidence="8">
    <location>
        <begin position="21"/>
        <end position="30"/>
    </location>
</feature>
<comment type="caution">
    <text evidence="12">The sequence shown here is derived from an EMBL/GenBank/DDBJ whole genome shotgun (WGS) entry which is preliminary data.</text>
</comment>
<dbReference type="GO" id="GO:0016485">
    <property type="term" value="P:protein processing"/>
    <property type="evidence" value="ECO:0007669"/>
    <property type="project" value="TreeGrafter"/>
</dbReference>
<evidence type="ECO:0000256" key="5">
    <source>
        <dbReference type="ARBA" id="ARBA00022801"/>
    </source>
</evidence>
<dbReference type="InterPro" id="IPR000718">
    <property type="entry name" value="Peptidase_M13"/>
</dbReference>
<dbReference type="GO" id="GO:0005886">
    <property type="term" value="C:plasma membrane"/>
    <property type="evidence" value="ECO:0007669"/>
    <property type="project" value="TreeGrafter"/>
</dbReference>